<sequence>MRAFVKLLELARASRGNVIVAAAASLPVVIGSAGLATDTLQWVLWKRQLQRQADSAALSGAFALAQGKSASTSATADIARTAEVALTAAPLIETPPSTGAGAGNTNAVRVAVQTSHSLAFSSLFLVTPPTIKAESTAAVVQDGHYCVIALEPTTMAGITMTGSSTVNMGCGMATNSRSSNAVSAGGNSSITATPIAAVGTVVPSGNYNGDTVFKSHQIPQADPFASVPDPDISTRTDCVSSYSIGPHGNGSLTSSFNPATATCLTGGVDIKGTLTLGAGIYYVDGSTFSVGSQGKIVGQNVTIILTSKDAATKPATIATVTMNGGAEINLSAPSDGTYQGLIFYQDRRAADGSANKVNGNTNSFYQGALYFPKQQVTFNGTAGMSTDCMQIVGRRVEFLGNSSIQNVCPAASGAHSFTGTAVRLIG</sequence>
<reference evidence="2 3" key="1">
    <citation type="submission" date="2015-04" db="EMBL/GenBank/DDBJ databases">
        <title>Whole genome shotgun sequence of Sphingomonas changbaiensis NBRC 104936.</title>
        <authorList>
            <person name="Katano-Makiyama Y."/>
            <person name="Hosoyama A."/>
            <person name="Hashimoto M."/>
            <person name="Noguchi M."/>
            <person name="Tsuchikane K."/>
            <person name="Ohji S."/>
            <person name="Yamazoe A."/>
            <person name="Ichikawa N."/>
            <person name="Kimura A."/>
            <person name="Fujita N."/>
        </authorList>
    </citation>
    <scope>NUCLEOTIDE SEQUENCE [LARGE SCALE GENOMIC DNA]</scope>
    <source>
        <strain evidence="2 3">NBRC 104936</strain>
    </source>
</reference>
<gene>
    <name evidence="2" type="ORF">SCH01S_01_01300</name>
</gene>
<evidence type="ECO:0000259" key="1">
    <source>
        <dbReference type="Pfam" id="PF13400"/>
    </source>
</evidence>
<dbReference type="RefSeq" id="WP_046346807.1">
    <property type="nucleotide sequence ID" value="NZ_BBWU01000001.1"/>
</dbReference>
<protein>
    <recommendedName>
        <fullName evidence="1">Putative Flp pilus-assembly TadG-like N-terminal domain-containing protein</fullName>
    </recommendedName>
</protein>
<comment type="caution">
    <text evidence="2">The sequence shown here is derived from an EMBL/GenBank/DDBJ whole genome shotgun (WGS) entry which is preliminary data.</text>
</comment>
<dbReference type="AlphaFoldDB" id="A0A0E9MJJ7"/>
<dbReference type="InterPro" id="IPR028087">
    <property type="entry name" value="Tad_N"/>
</dbReference>
<accession>A0A0E9MJJ7</accession>
<evidence type="ECO:0000313" key="2">
    <source>
        <dbReference type="EMBL" id="GAO37967.1"/>
    </source>
</evidence>
<feature type="domain" description="Putative Flp pilus-assembly TadG-like N-terminal" evidence="1">
    <location>
        <begin position="16"/>
        <end position="61"/>
    </location>
</feature>
<dbReference type="EMBL" id="BBWU01000001">
    <property type="protein sequence ID" value="GAO37967.1"/>
    <property type="molecule type" value="Genomic_DNA"/>
</dbReference>
<dbReference type="OrthoDB" id="7418984at2"/>
<evidence type="ECO:0000313" key="3">
    <source>
        <dbReference type="Proteomes" id="UP000033202"/>
    </source>
</evidence>
<dbReference type="Proteomes" id="UP000033202">
    <property type="component" value="Unassembled WGS sequence"/>
</dbReference>
<dbReference type="Pfam" id="PF13400">
    <property type="entry name" value="Tad"/>
    <property type="match status" value="1"/>
</dbReference>
<organism evidence="2 3">
    <name type="scientific">Sphingomonas changbaiensis NBRC 104936</name>
    <dbReference type="NCBI Taxonomy" id="1219043"/>
    <lineage>
        <taxon>Bacteria</taxon>
        <taxon>Pseudomonadati</taxon>
        <taxon>Pseudomonadota</taxon>
        <taxon>Alphaproteobacteria</taxon>
        <taxon>Sphingomonadales</taxon>
        <taxon>Sphingomonadaceae</taxon>
        <taxon>Sphingomonas</taxon>
    </lineage>
</organism>
<dbReference type="STRING" id="1219043.SCH01S_01_01300"/>
<proteinExistence type="predicted"/>
<keyword evidence="3" id="KW-1185">Reference proteome</keyword>
<name>A0A0E9MJJ7_9SPHN</name>